<proteinExistence type="predicted"/>
<feature type="region of interest" description="Disordered" evidence="1">
    <location>
        <begin position="74"/>
        <end position="96"/>
    </location>
</feature>
<reference evidence="2" key="1">
    <citation type="submission" date="2023-10" db="EMBL/GenBank/DDBJ databases">
        <authorList>
            <person name="Chen Y."/>
            <person name="Shah S."/>
            <person name="Dougan E. K."/>
            <person name="Thang M."/>
            <person name="Chan C."/>
        </authorList>
    </citation>
    <scope>NUCLEOTIDE SEQUENCE [LARGE SCALE GENOMIC DNA]</scope>
</reference>
<sequence>MRVLRARLRLMVHYLGPSQDPTEAKYLALAARGFIQDSKGLGMILKASKSGAVVGSRKFWKGVQRHMGSMKIPYKEDMPLPRSGHRRLPAARPGHDRRCRLRFGP</sequence>
<organism evidence="2 3">
    <name type="scientific">Prorocentrum cordatum</name>
    <dbReference type="NCBI Taxonomy" id="2364126"/>
    <lineage>
        <taxon>Eukaryota</taxon>
        <taxon>Sar</taxon>
        <taxon>Alveolata</taxon>
        <taxon>Dinophyceae</taxon>
        <taxon>Prorocentrales</taxon>
        <taxon>Prorocentraceae</taxon>
        <taxon>Prorocentrum</taxon>
    </lineage>
</organism>
<dbReference type="EMBL" id="CAUYUJ010005177">
    <property type="protein sequence ID" value="CAK0812562.1"/>
    <property type="molecule type" value="Genomic_DNA"/>
</dbReference>
<accession>A0ABN9R5Z8</accession>
<feature type="compositionally biased region" description="Basic residues" evidence="1">
    <location>
        <begin position="83"/>
        <end position="96"/>
    </location>
</feature>
<name>A0ABN9R5Z8_9DINO</name>
<evidence type="ECO:0000313" key="3">
    <source>
        <dbReference type="Proteomes" id="UP001189429"/>
    </source>
</evidence>
<gene>
    <name evidence="2" type="ORF">PCOR1329_LOCUS16825</name>
</gene>
<evidence type="ECO:0000256" key="1">
    <source>
        <dbReference type="SAM" id="MobiDB-lite"/>
    </source>
</evidence>
<protein>
    <submittedName>
        <fullName evidence="2">Uncharacterized protein</fullName>
    </submittedName>
</protein>
<evidence type="ECO:0000313" key="2">
    <source>
        <dbReference type="EMBL" id="CAK0812562.1"/>
    </source>
</evidence>
<comment type="caution">
    <text evidence="2">The sequence shown here is derived from an EMBL/GenBank/DDBJ whole genome shotgun (WGS) entry which is preliminary data.</text>
</comment>
<dbReference type="Proteomes" id="UP001189429">
    <property type="component" value="Unassembled WGS sequence"/>
</dbReference>
<keyword evidence="3" id="KW-1185">Reference proteome</keyword>